<feature type="region of interest" description="Disordered" evidence="1">
    <location>
        <begin position="373"/>
        <end position="397"/>
    </location>
</feature>
<protein>
    <recommendedName>
        <fullName evidence="2">L27 domain-containing protein</fullName>
    </recommendedName>
</protein>
<dbReference type="InterPro" id="IPR004172">
    <property type="entry name" value="L27_dom"/>
</dbReference>
<evidence type="ECO:0000313" key="4">
    <source>
        <dbReference type="Proteomes" id="UP001497482"/>
    </source>
</evidence>
<keyword evidence="4" id="KW-1185">Reference proteome</keyword>
<proteinExistence type="predicted"/>
<dbReference type="PROSITE" id="PS51022">
    <property type="entry name" value="L27"/>
    <property type="match status" value="2"/>
</dbReference>
<dbReference type="Pfam" id="PF02828">
    <property type="entry name" value="L27"/>
    <property type="match status" value="2"/>
</dbReference>
<organism evidence="3 4">
    <name type="scientific">Knipowitschia caucasica</name>
    <name type="common">Caucasian dwarf goby</name>
    <name type="synonym">Pomatoschistus caucasicus</name>
    <dbReference type="NCBI Taxonomy" id="637954"/>
    <lineage>
        <taxon>Eukaryota</taxon>
        <taxon>Metazoa</taxon>
        <taxon>Chordata</taxon>
        <taxon>Craniata</taxon>
        <taxon>Vertebrata</taxon>
        <taxon>Euteleostomi</taxon>
        <taxon>Actinopterygii</taxon>
        <taxon>Neopterygii</taxon>
        <taxon>Teleostei</taxon>
        <taxon>Neoteleostei</taxon>
        <taxon>Acanthomorphata</taxon>
        <taxon>Gobiaria</taxon>
        <taxon>Gobiiformes</taxon>
        <taxon>Gobioidei</taxon>
        <taxon>Gobiidae</taxon>
        <taxon>Gobiinae</taxon>
        <taxon>Knipowitschia</taxon>
    </lineage>
</organism>
<dbReference type="PANTHER" id="PTHR23122">
    <property type="entry name" value="MEMBRANE-ASSOCIATED GUANYLATE KINASE MAGUK"/>
    <property type="match status" value="1"/>
</dbReference>
<gene>
    <name evidence="3" type="ORF">KC01_LOCUS26894</name>
</gene>
<sequence>MDSTWSLLVRACGQHQHQERAPRRPPGACLCHPPRPGADGTVDSPVGRACTSGPLVQLTGASSSSSARARLSKSSDTRAGRRTGTYLRVAELKLTDLGTLSTRSGCEATMLQAVEAQVLSPHCELGEQGLKQVLSDVLEEVRRTLHPGVDGAQIIHNLLNAPWLQSLLKVYECLQRFSSTSPAPALDSASGLSLQVLIEIRALQGCSEEAKELYRLMRQPHLQAVLSAHDVVAQKDYEPVLAALPEEVPDDEEEATRIVCLVKNKQPLFCLQQSSRRDLASHRLTQGLYSENHLCESFLIGKRRRAPVVHPFVLHQIIFSQNHHQTHPHPCSTELNSFYVHANVFLPGGADSDVRHISTYHWNLSEPGALYRPRLHSPGPAPSSPSAAAAEAPGEGLGELRESVRQAVTSMEARAQDLKLLVDRMSVDRMSVASERMSRTSQHSLKVLVLLVQKVDHLQQTLQSNGCGCLQAQNQPE</sequence>
<feature type="domain" description="L27" evidence="2">
    <location>
        <begin position="126"/>
        <end position="182"/>
    </location>
</feature>
<accession>A0AAV2LBN2</accession>
<evidence type="ECO:0000313" key="3">
    <source>
        <dbReference type="EMBL" id="CAL1598523.1"/>
    </source>
</evidence>
<name>A0AAV2LBN2_KNICA</name>
<feature type="compositionally biased region" description="Low complexity" evidence="1">
    <location>
        <begin position="61"/>
        <end position="72"/>
    </location>
</feature>
<feature type="region of interest" description="Disordered" evidence="1">
    <location>
        <begin position="61"/>
        <end position="82"/>
    </location>
</feature>
<dbReference type="InterPro" id="IPR050716">
    <property type="entry name" value="MAGUK"/>
</dbReference>
<dbReference type="InterPro" id="IPR014775">
    <property type="entry name" value="L27_C"/>
</dbReference>
<dbReference type="SUPFAM" id="SSF101288">
    <property type="entry name" value="L27 domain"/>
    <property type="match status" value="1"/>
</dbReference>
<dbReference type="AlphaFoldDB" id="A0AAV2LBN2"/>
<dbReference type="EMBL" id="OZ035844">
    <property type="protein sequence ID" value="CAL1598523.1"/>
    <property type="molecule type" value="Genomic_DNA"/>
</dbReference>
<evidence type="ECO:0000256" key="1">
    <source>
        <dbReference type="SAM" id="MobiDB-lite"/>
    </source>
</evidence>
<feature type="domain" description="L27" evidence="2">
    <location>
        <begin position="186"/>
        <end position="240"/>
    </location>
</feature>
<dbReference type="SMART" id="SM00569">
    <property type="entry name" value="L27"/>
    <property type="match status" value="2"/>
</dbReference>
<dbReference type="Proteomes" id="UP001497482">
    <property type="component" value="Chromosome 22"/>
</dbReference>
<feature type="compositionally biased region" description="Low complexity" evidence="1">
    <location>
        <begin position="384"/>
        <end position="394"/>
    </location>
</feature>
<evidence type="ECO:0000259" key="2">
    <source>
        <dbReference type="PROSITE" id="PS51022"/>
    </source>
</evidence>
<reference evidence="3 4" key="1">
    <citation type="submission" date="2024-04" db="EMBL/GenBank/DDBJ databases">
        <authorList>
            <person name="Waldvogel A.-M."/>
            <person name="Schoenle A."/>
        </authorList>
    </citation>
    <scope>NUCLEOTIDE SEQUENCE [LARGE SCALE GENOMIC DNA]</scope>
</reference>
<dbReference type="Gene3D" id="1.10.287.650">
    <property type="entry name" value="L27 domain"/>
    <property type="match status" value="1"/>
</dbReference>
<dbReference type="InterPro" id="IPR036892">
    <property type="entry name" value="L27_dom_sf"/>
</dbReference>